<sequence length="320" mass="35695">MKDRQHELVQEIDSALSRFWEARQRQVLNAFPDCQHWVQSLGSTRSTKQLDSTQMLVDLSRQYSLSSAISYFEVIHNSKSVSQKNEMPMLKAVGTSLDARNHLGSEQKRADIVRKTTRKKRHGKSNKQEVRKPSEITSISRSTTCWSCEIAKELTAMGFPVESIQQTMPKLAIGTNTAAAVNCILKVLEDEADKPATKSLSREDTPRTPKHPTRAPQQARNDQPGTAPFTKVCSKAQLNPVKIQNSLLVGAQYLDKGPKKQQRKSSPAFAEETKSEPSGLTSGTMEVSGSMFTWVLESKSLPERTLSSSQASRLKVFMEN</sequence>
<feature type="compositionally biased region" description="Basic and acidic residues" evidence="1">
    <location>
        <begin position="193"/>
        <end position="207"/>
    </location>
</feature>
<accession>A0A8H5XIS4</accession>
<comment type="caution">
    <text evidence="2">The sequence shown here is derived from an EMBL/GenBank/DDBJ whole genome shotgun (WGS) entry which is preliminary data.</text>
</comment>
<dbReference type="AlphaFoldDB" id="A0A8H5XIS4"/>
<protein>
    <submittedName>
        <fullName evidence="2">Uncharacterized protein</fullName>
    </submittedName>
</protein>
<feature type="compositionally biased region" description="Polar residues" evidence="1">
    <location>
        <begin position="215"/>
        <end position="224"/>
    </location>
</feature>
<feature type="region of interest" description="Disordered" evidence="1">
    <location>
        <begin position="256"/>
        <end position="285"/>
    </location>
</feature>
<dbReference type="OrthoDB" id="10370074at2759"/>
<keyword evidence="3" id="KW-1185">Reference proteome</keyword>
<dbReference type="EMBL" id="JAAOAN010001445">
    <property type="protein sequence ID" value="KAF5694321.1"/>
    <property type="molecule type" value="Genomic_DNA"/>
</dbReference>
<feature type="compositionally biased region" description="Polar residues" evidence="1">
    <location>
        <begin position="276"/>
        <end position="285"/>
    </location>
</feature>
<feature type="region of interest" description="Disordered" evidence="1">
    <location>
        <begin position="114"/>
        <end position="136"/>
    </location>
</feature>
<feature type="region of interest" description="Disordered" evidence="1">
    <location>
        <begin position="193"/>
        <end position="230"/>
    </location>
</feature>
<evidence type="ECO:0000313" key="3">
    <source>
        <dbReference type="Proteomes" id="UP000544331"/>
    </source>
</evidence>
<evidence type="ECO:0000256" key="1">
    <source>
        <dbReference type="SAM" id="MobiDB-lite"/>
    </source>
</evidence>
<name>A0A8H5XIS4_9HYPO</name>
<evidence type="ECO:0000313" key="2">
    <source>
        <dbReference type="EMBL" id="KAF5694321.1"/>
    </source>
</evidence>
<dbReference type="Proteomes" id="UP000544331">
    <property type="component" value="Unassembled WGS sequence"/>
</dbReference>
<gene>
    <name evidence="2" type="ORF">FMUND_15890</name>
</gene>
<reference evidence="2 3" key="1">
    <citation type="submission" date="2020-05" db="EMBL/GenBank/DDBJ databases">
        <title>Identification and distribution of gene clusters putatively required for synthesis of sphingolipid metabolism inhibitors in phylogenetically diverse species of the filamentous fungus Fusarium.</title>
        <authorList>
            <person name="Kim H.-S."/>
            <person name="Busman M."/>
            <person name="Brown D.W."/>
            <person name="Divon H."/>
            <person name="Uhlig S."/>
            <person name="Proctor R.H."/>
        </authorList>
    </citation>
    <scope>NUCLEOTIDE SEQUENCE [LARGE SCALE GENOMIC DNA]</scope>
    <source>
        <strain evidence="2 3">NRRL 66235</strain>
    </source>
</reference>
<feature type="compositionally biased region" description="Basic residues" evidence="1">
    <location>
        <begin position="115"/>
        <end position="125"/>
    </location>
</feature>
<organism evidence="2 3">
    <name type="scientific">Fusarium mundagurra</name>
    <dbReference type="NCBI Taxonomy" id="1567541"/>
    <lineage>
        <taxon>Eukaryota</taxon>
        <taxon>Fungi</taxon>
        <taxon>Dikarya</taxon>
        <taxon>Ascomycota</taxon>
        <taxon>Pezizomycotina</taxon>
        <taxon>Sordariomycetes</taxon>
        <taxon>Hypocreomycetidae</taxon>
        <taxon>Hypocreales</taxon>
        <taxon>Nectriaceae</taxon>
        <taxon>Fusarium</taxon>
        <taxon>Fusarium fujikuroi species complex</taxon>
    </lineage>
</organism>
<proteinExistence type="predicted"/>